<feature type="region of interest" description="Disordered" evidence="1">
    <location>
        <begin position="37"/>
        <end position="81"/>
    </location>
</feature>
<dbReference type="EMBL" id="CDMZ01002994">
    <property type="protein sequence ID" value="CEM44701.1"/>
    <property type="molecule type" value="Genomic_DNA"/>
</dbReference>
<dbReference type="VEuPathDB" id="CryptoDB:Cvel_28528"/>
<accession>A0A0G4HKK9</accession>
<evidence type="ECO:0000313" key="2">
    <source>
        <dbReference type="EMBL" id="CEM44701.1"/>
    </source>
</evidence>
<feature type="region of interest" description="Disordered" evidence="1">
    <location>
        <begin position="1"/>
        <end position="23"/>
    </location>
</feature>
<dbReference type="PhylomeDB" id="A0A0G4HKK9"/>
<sequence>MSQRARRDPGGTWEDLPKLPRAEREALRKRLKRAERAAEVKGLREKHKVAPPKTGAPLGPRKVAQPGGLKLHPSEVKRKRAAEREAELFNLDTSFEGDVSAESVSSGNLADAESQSSGFSNRVARRRFLSPQAEDHASVEGSVRSAAASSAGVVLAAPPTEQIVWEGDDRRSTRSLGASSTVSELVGEFQGLQVAAASSSSSFFPPSEPGLTMGSRSGSSVCLSHRETPAHTLMATLSLSSHTPLM</sequence>
<dbReference type="AlphaFoldDB" id="A0A0G4HKK9"/>
<evidence type="ECO:0000256" key="1">
    <source>
        <dbReference type="SAM" id="MobiDB-lite"/>
    </source>
</evidence>
<reference evidence="2" key="1">
    <citation type="submission" date="2014-11" db="EMBL/GenBank/DDBJ databases">
        <authorList>
            <person name="Otto D Thomas"/>
            <person name="Naeem Raeece"/>
        </authorList>
    </citation>
    <scope>NUCLEOTIDE SEQUENCE</scope>
</reference>
<protein>
    <submittedName>
        <fullName evidence="2">Uncharacterized protein</fullName>
    </submittedName>
</protein>
<organism evidence="2">
    <name type="scientific">Chromera velia CCMP2878</name>
    <dbReference type="NCBI Taxonomy" id="1169474"/>
    <lineage>
        <taxon>Eukaryota</taxon>
        <taxon>Sar</taxon>
        <taxon>Alveolata</taxon>
        <taxon>Colpodellida</taxon>
        <taxon>Chromeraceae</taxon>
        <taxon>Chromera</taxon>
    </lineage>
</organism>
<proteinExistence type="predicted"/>
<gene>
    <name evidence="2" type="ORF">Cvel_28528</name>
</gene>
<name>A0A0G4HKK9_9ALVE</name>
<feature type="compositionally biased region" description="Basic and acidic residues" evidence="1">
    <location>
        <begin position="72"/>
        <end position="81"/>
    </location>
</feature>